<protein>
    <submittedName>
        <fullName evidence="2">OLC1v1035221C1</fullName>
    </submittedName>
</protein>
<sequence>MAGKPKVMARIGYIEVVPSSSSKAVVKSSGGKRGWTDSSESQKTTKAVCRNTAGGGCSAKFTKTEKAGGFVDKRSGNQGYKQEVSYKSSVKVNDKARGCTTEYETQVKFKKTTTYTAPKKSAAAAAAAPKAKSSGSGYKNVAGAAPKAKSSGSGYKSVAYYGHHYYGY</sequence>
<reference evidence="2" key="1">
    <citation type="submission" date="2023-03" db="EMBL/GenBank/DDBJ databases">
        <authorList>
            <person name="Julca I."/>
        </authorList>
    </citation>
    <scope>NUCLEOTIDE SEQUENCE</scope>
</reference>
<feature type="compositionally biased region" description="Polar residues" evidence="1">
    <location>
        <begin position="36"/>
        <end position="45"/>
    </location>
</feature>
<proteinExistence type="predicted"/>
<organism evidence="2 3">
    <name type="scientific">Oldenlandia corymbosa var. corymbosa</name>
    <dbReference type="NCBI Taxonomy" id="529605"/>
    <lineage>
        <taxon>Eukaryota</taxon>
        <taxon>Viridiplantae</taxon>
        <taxon>Streptophyta</taxon>
        <taxon>Embryophyta</taxon>
        <taxon>Tracheophyta</taxon>
        <taxon>Spermatophyta</taxon>
        <taxon>Magnoliopsida</taxon>
        <taxon>eudicotyledons</taxon>
        <taxon>Gunneridae</taxon>
        <taxon>Pentapetalae</taxon>
        <taxon>asterids</taxon>
        <taxon>lamiids</taxon>
        <taxon>Gentianales</taxon>
        <taxon>Rubiaceae</taxon>
        <taxon>Rubioideae</taxon>
        <taxon>Spermacoceae</taxon>
        <taxon>Hedyotis-Oldenlandia complex</taxon>
        <taxon>Oldenlandia</taxon>
    </lineage>
</organism>
<accession>A0AAV1CVQ2</accession>
<dbReference type="Proteomes" id="UP001161247">
    <property type="component" value="Chromosome 3"/>
</dbReference>
<dbReference type="AlphaFoldDB" id="A0AAV1CVQ2"/>
<dbReference type="EMBL" id="OX459120">
    <property type="protein sequence ID" value="CAI9098552.1"/>
    <property type="molecule type" value="Genomic_DNA"/>
</dbReference>
<evidence type="ECO:0000256" key="1">
    <source>
        <dbReference type="SAM" id="MobiDB-lite"/>
    </source>
</evidence>
<feature type="region of interest" description="Disordered" evidence="1">
    <location>
        <begin position="119"/>
        <end position="155"/>
    </location>
</feature>
<feature type="region of interest" description="Disordered" evidence="1">
    <location>
        <begin position="24"/>
        <end position="45"/>
    </location>
</feature>
<evidence type="ECO:0000313" key="2">
    <source>
        <dbReference type="EMBL" id="CAI9098552.1"/>
    </source>
</evidence>
<evidence type="ECO:0000313" key="3">
    <source>
        <dbReference type="Proteomes" id="UP001161247"/>
    </source>
</evidence>
<keyword evidence="3" id="KW-1185">Reference proteome</keyword>
<name>A0AAV1CVQ2_OLDCO</name>
<gene>
    <name evidence="2" type="ORF">OLC1_LOCUS8732</name>
</gene>